<comment type="caution">
    <text evidence="2">The sequence shown here is derived from an EMBL/GenBank/DDBJ whole genome shotgun (WGS) entry which is preliminary data.</text>
</comment>
<protein>
    <submittedName>
        <fullName evidence="2">Uncharacterized protein</fullName>
    </submittedName>
</protein>
<proteinExistence type="predicted"/>
<evidence type="ECO:0000313" key="3">
    <source>
        <dbReference type="Proteomes" id="UP001633002"/>
    </source>
</evidence>
<gene>
    <name evidence="2" type="ORF">R1sor_010027</name>
</gene>
<sequence>MNGMSNPSIASYQVIIGNEIDCFCGYRPTPKYEARSSPQTDEDNKETATGTNSEDSQTQETENSGSEGP</sequence>
<feature type="compositionally biased region" description="Polar residues" evidence="1">
    <location>
        <begin position="47"/>
        <end position="69"/>
    </location>
</feature>
<dbReference type="Proteomes" id="UP001633002">
    <property type="component" value="Unassembled WGS sequence"/>
</dbReference>
<evidence type="ECO:0000256" key="1">
    <source>
        <dbReference type="SAM" id="MobiDB-lite"/>
    </source>
</evidence>
<feature type="region of interest" description="Disordered" evidence="1">
    <location>
        <begin position="26"/>
        <end position="69"/>
    </location>
</feature>
<dbReference type="AlphaFoldDB" id="A0ABD3I0V5"/>
<name>A0ABD3I0V5_9MARC</name>
<organism evidence="2 3">
    <name type="scientific">Riccia sorocarpa</name>
    <dbReference type="NCBI Taxonomy" id="122646"/>
    <lineage>
        <taxon>Eukaryota</taxon>
        <taxon>Viridiplantae</taxon>
        <taxon>Streptophyta</taxon>
        <taxon>Embryophyta</taxon>
        <taxon>Marchantiophyta</taxon>
        <taxon>Marchantiopsida</taxon>
        <taxon>Marchantiidae</taxon>
        <taxon>Marchantiales</taxon>
        <taxon>Ricciaceae</taxon>
        <taxon>Riccia</taxon>
    </lineage>
</organism>
<keyword evidence="3" id="KW-1185">Reference proteome</keyword>
<evidence type="ECO:0000313" key="2">
    <source>
        <dbReference type="EMBL" id="KAL3695951.1"/>
    </source>
</evidence>
<reference evidence="2 3" key="1">
    <citation type="submission" date="2024-09" db="EMBL/GenBank/DDBJ databases">
        <title>Chromosome-scale assembly of Riccia sorocarpa.</title>
        <authorList>
            <person name="Paukszto L."/>
        </authorList>
    </citation>
    <scope>NUCLEOTIDE SEQUENCE [LARGE SCALE GENOMIC DNA]</scope>
    <source>
        <strain evidence="2">LP-2024</strain>
        <tissue evidence="2">Aerial parts of the thallus</tissue>
    </source>
</reference>
<dbReference type="EMBL" id="JBJQOH010000002">
    <property type="protein sequence ID" value="KAL3695951.1"/>
    <property type="molecule type" value="Genomic_DNA"/>
</dbReference>
<accession>A0ABD3I0V5</accession>